<comment type="subcellular location">
    <subcellularLocation>
        <location evidence="1 10">Cell outer membrane</location>
        <topology evidence="1 10">Multi-pass membrane protein</topology>
    </subcellularLocation>
</comment>
<feature type="compositionally biased region" description="Basic and acidic residues" evidence="12">
    <location>
        <begin position="318"/>
        <end position="331"/>
    </location>
</feature>
<keyword evidence="4 10" id="KW-1134">Transmembrane beta strand</keyword>
<keyword evidence="5 10" id="KW-0812">Transmembrane</keyword>
<evidence type="ECO:0000256" key="6">
    <source>
        <dbReference type="ARBA" id="ARBA00023077"/>
    </source>
</evidence>
<feature type="domain" description="TonB-dependent receptor plug" evidence="14">
    <location>
        <begin position="28"/>
        <end position="126"/>
    </location>
</feature>
<dbReference type="PROSITE" id="PS52016">
    <property type="entry name" value="TONB_DEPENDENT_REC_3"/>
    <property type="match status" value="1"/>
</dbReference>
<feature type="region of interest" description="Disordered" evidence="12">
    <location>
        <begin position="293"/>
        <end position="336"/>
    </location>
</feature>
<evidence type="ECO:0000259" key="13">
    <source>
        <dbReference type="Pfam" id="PF00593"/>
    </source>
</evidence>
<dbReference type="Pfam" id="PF00593">
    <property type="entry name" value="TonB_dep_Rec_b-barrel"/>
    <property type="match status" value="1"/>
</dbReference>
<reference evidence="15" key="1">
    <citation type="submission" date="2022-08" db="EMBL/GenBank/DDBJ databases">
        <title>Reclassification of Massilia species as members of the genera Telluria, Duganella, Pseudoduganella, Mokoshia gen. nov. and Zemynaea gen. nov. using orthogonal and non-orthogonal genome-based approaches.</title>
        <authorList>
            <person name="Bowman J.P."/>
        </authorList>
    </citation>
    <scope>NUCLEOTIDE SEQUENCE</scope>
    <source>
        <strain evidence="15">LMG 11547</strain>
    </source>
</reference>
<dbReference type="InterPro" id="IPR012910">
    <property type="entry name" value="Plug_dom"/>
</dbReference>
<dbReference type="Gene3D" id="2.40.170.20">
    <property type="entry name" value="TonB-dependent receptor, beta-barrel domain"/>
    <property type="match status" value="1"/>
</dbReference>
<feature type="compositionally biased region" description="Polar residues" evidence="12">
    <location>
        <begin position="293"/>
        <end position="303"/>
    </location>
</feature>
<evidence type="ECO:0000256" key="3">
    <source>
        <dbReference type="ARBA" id="ARBA00022448"/>
    </source>
</evidence>
<evidence type="ECO:0000256" key="5">
    <source>
        <dbReference type="ARBA" id="ARBA00022692"/>
    </source>
</evidence>
<feature type="domain" description="TonB-dependent receptor-like beta-barrel" evidence="13">
    <location>
        <begin position="249"/>
        <end position="655"/>
    </location>
</feature>
<evidence type="ECO:0000256" key="8">
    <source>
        <dbReference type="ARBA" id="ARBA00023170"/>
    </source>
</evidence>
<sequence length="694" mass="75914">MSASAFAQDTPPAQVDVRGKVADYDPRRDDTAARIVVRHDDLVKYGDTNLLDALKRIPGVMVNGGAGHGGEVRLQGLGNGYTQVLVDGERMPPGFAFDTLAPDAVERIEVRRAASADLPTQAIAGTINIVLKKVVRTREREFKAGIEAGRDTRSPNASLRLADKRDRFSYSLALAAMRNDFDGDVPAREEGVDAAGRPTLLRTTASREHGHLTTLSLVPRLAWTLDGGDTLALEGLATLNRFRVGVRSPVTTWLGEMAPYPRQDIRMTNDMGSMRAALEWVHRFEGGGQLETKFNASGGYTDNGSDRDAGGNPAVGPLRRDIGSTGHDRDAGTTGKATLPLWEGHALAIGWDAGRAHRDDARRERDPTQPALVIPNGDERYTGTVTRLALYAQDEWQVTPAWSAYLGTRWEGVRIRADGAGFGSARSRASVFSPIVQTLYKLPGRRNDRVRLAVARTYKAPGMEALLPHRYTTVNNSQVEPDVQGNPDLKPELALAIDAAYEREWAPGALFSVSASQRRIDDTTRNLVRFDAAGGRWVSQPENVGSATTRTLQLETHFPLRTVELRGDVARNWSHVDAVPGPDNRLDQQVPLSANLGADWRRDRFAAGANFGFRQGGVVRVSANQTVYLHAQRDLDIYASWKLDAGSQLRVTAVNVLGSDFVNDSSYATIDGVLRNRITNVRRPSVRAAFETKF</sequence>
<evidence type="ECO:0000256" key="11">
    <source>
        <dbReference type="RuleBase" id="RU003357"/>
    </source>
</evidence>
<dbReference type="EMBL" id="JANUHC010000005">
    <property type="protein sequence ID" value="MCS0630798.1"/>
    <property type="molecule type" value="Genomic_DNA"/>
</dbReference>
<proteinExistence type="inferred from homology"/>
<protein>
    <submittedName>
        <fullName evidence="15">TonB-dependent receptor</fullName>
    </submittedName>
</protein>
<evidence type="ECO:0000256" key="9">
    <source>
        <dbReference type="ARBA" id="ARBA00023237"/>
    </source>
</evidence>
<gene>
    <name evidence="15" type="ORF">NX786_15790</name>
</gene>
<dbReference type="Proteomes" id="UP001165263">
    <property type="component" value="Unassembled WGS sequence"/>
</dbReference>
<comment type="caution">
    <text evidence="15">The sequence shown here is derived from an EMBL/GenBank/DDBJ whole genome shotgun (WGS) entry which is preliminary data.</text>
</comment>
<evidence type="ECO:0000256" key="7">
    <source>
        <dbReference type="ARBA" id="ARBA00023136"/>
    </source>
</evidence>
<comment type="similarity">
    <text evidence="2 10 11">Belongs to the TonB-dependent receptor family.</text>
</comment>
<evidence type="ECO:0000256" key="1">
    <source>
        <dbReference type="ARBA" id="ARBA00004571"/>
    </source>
</evidence>
<dbReference type="PANTHER" id="PTHR40980">
    <property type="entry name" value="PLUG DOMAIN-CONTAINING PROTEIN"/>
    <property type="match status" value="1"/>
</dbReference>
<evidence type="ECO:0000313" key="15">
    <source>
        <dbReference type="EMBL" id="MCS0630798.1"/>
    </source>
</evidence>
<accession>A0ABT2C092</accession>
<dbReference type="InterPro" id="IPR037066">
    <property type="entry name" value="Plug_dom_sf"/>
</dbReference>
<keyword evidence="7 10" id="KW-0472">Membrane</keyword>
<dbReference type="InterPro" id="IPR039426">
    <property type="entry name" value="TonB-dep_rcpt-like"/>
</dbReference>
<evidence type="ECO:0000256" key="2">
    <source>
        <dbReference type="ARBA" id="ARBA00009810"/>
    </source>
</evidence>
<keyword evidence="16" id="KW-1185">Reference proteome</keyword>
<keyword evidence="9 10" id="KW-0998">Cell outer membrane</keyword>
<dbReference type="RefSeq" id="WP_259449895.1">
    <property type="nucleotide sequence ID" value="NZ_CP119520.1"/>
</dbReference>
<dbReference type="Pfam" id="PF07715">
    <property type="entry name" value="Plug"/>
    <property type="match status" value="1"/>
</dbReference>
<evidence type="ECO:0000259" key="14">
    <source>
        <dbReference type="Pfam" id="PF07715"/>
    </source>
</evidence>
<keyword evidence="3 10" id="KW-0813">Transport</keyword>
<keyword evidence="6 11" id="KW-0798">TonB box</keyword>
<evidence type="ECO:0000313" key="16">
    <source>
        <dbReference type="Proteomes" id="UP001165263"/>
    </source>
</evidence>
<dbReference type="Gene3D" id="2.170.130.10">
    <property type="entry name" value="TonB-dependent receptor, plug domain"/>
    <property type="match status" value="1"/>
</dbReference>
<dbReference type="InterPro" id="IPR000531">
    <property type="entry name" value="Beta-barrel_TonB"/>
</dbReference>
<dbReference type="PANTHER" id="PTHR40980:SF4">
    <property type="entry name" value="TONB-DEPENDENT RECEPTOR-LIKE BETA-BARREL DOMAIN-CONTAINING PROTEIN"/>
    <property type="match status" value="1"/>
</dbReference>
<evidence type="ECO:0000256" key="10">
    <source>
        <dbReference type="PROSITE-ProRule" id="PRU01360"/>
    </source>
</evidence>
<evidence type="ECO:0000256" key="4">
    <source>
        <dbReference type="ARBA" id="ARBA00022452"/>
    </source>
</evidence>
<keyword evidence="8 15" id="KW-0675">Receptor</keyword>
<evidence type="ECO:0000256" key="12">
    <source>
        <dbReference type="SAM" id="MobiDB-lite"/>
    </source>
</evidence>
<organism evidence="15 16">
    <name type="scientific">Telluria mixta</name>
    <dbReference type="NCBI Taxonomy" id="34071"/>
    <lineage>
        <taxon>Bacteria</taxon>
        <taxon>Pseudomonadati</taxon>
        <taxon>Pseudomonadota</taxon>
        <taxon>Betaproteobacteria</taxon>
        <taxon>Burkholderiales</taxon>
        <taxon>Oxalobacteraceae</taxon>
        <taxon>Telluria group</taxon>
        <taxon>Telluria</taxon>
    </lineage>
</organism>
<name>A0ABT2C092_9BURK</name>
<dbReference type="SUPFAM" id="SSF56935">
    <property type="entry name" value="Porins"/>
    <property type="match status" value="1"/>
</dbReference>
<dbReference type="InterPro" id="IPR036942">
    <property type="entry name" value="Beta-barrel_TonB_sf"/>
</dbReference>